<feature type="chain" id="PRO_5019758346" evidence="2">
    <location>
        <begin position="18"/>
        <end position="420"/>
    </location>
</feature>
<name>A0A497XQE9_9PROT</name>
<keyword evidence="4" id="KW-1185">Reference proteome</keyword>
<accession>A0A497XQE9</accession>
<dbReference type="EMBL" id="RCCI01000004">
    <property type="protein sequence ID" value="RLJ68359.1"/>
    <property type="molecule type" value="Genomic_DNA"/>
</dbReference>
<gene>
    <name evidence="3" type="ORF">DFR35_0919</name>
</gene>
<keyword evidence="1" id="KW-0175">Coiled coil</keyword>
<dbReference type="RefSeq" id="WP_121240269.1">
    <property type="nucleotide sequence ID" value="NZ_BHVV01000002.1"/>
</dbReference>
<feature type="signal peptide" evidence="2">
    <location>
        <begin position="1"/>
        <end position="17"/>
    </location>
</feature>
<proteinExistence type="predicted"/>
<evidence type="ECO:0000256" key="2">
    <source>
        <dbReference type="SAM" id="SignalP"/>
    </source>
</evidence>
<comment type="caution">
    <text evidence="3">The sequence shown here is derived from an EMBL/GenBank/DDBJ whole genome shotgun (WGS) entry which is preliminary data.</text>
</comment>
<feature type="coiled-coil region" evidence="1">
    <location>
        <begin position="170"/>
        <end position="199"/>
    </location>
</feature>
<dbReference type="Gene3D" id="1.20.1600.10">
    <property type="entry name" value="Outer membrane efflux proteins (OEP)"/>
    <property type="match status" value="1"/>
</dbReference>
<dbReference type="GO" id="GO:0015562">
    <property type="term" value="F:efflux transmembrane transporter activity"/>
    <property type="evidence" value="ECO:0007669"/>
    <property type="project" value="InterPro"/>
</dbReference>
<reference evidence="3 4" key="1">
    <citation type="submission" date="2018-10" db="EMBL/GenBank/DDBJ databases">
        <title>Genomic Encyclopedia of Type Strains, Phase IV (KMG-IV): sequencing the most valuable type-strain genomes for metagenomic binning, comparative biology and taxonomic classification.</title>
        <authorList>
            <person name="Goeker M."/>
        </authorList>
    </citation>
    <scope>NUCLEOTIDE SEQUENCE [LARGE SCALE GENOMIC DNA]</scope>
    <source>
        <strain evidence="3 4">DSM 26916</strain>
    </source>
</reference>
<dbReference type="OrthoDB" id="7616984at2"/>
<evidence type="ECO:0000313" key="4">
    <source>
        <dbReference type="Proteomes" id="UP000268908"/>
    </source>
</evidence>
<evidence type="ECO:0000256" key="1">
    <source>
        <dbReference type="SAM" id="Coils"/>
    </source>
</evidence>
<sequence length="420" mass="45745">MKRSLLLALALPLAAVAADFPDLPPAAQVAQALRKHPTVRVAEAGLRAENAGRDRLEAGPHEFALRLLSQQRQDRPLDVTYREYEVGVERAVRLPGKAGKDAEIGAAGVEQAQLVLGDALHESARLLLSRWFEWQRETAAVREWAAQAETLRALHGAVLKKVGAGDTPRLESLLSEAQLAQAEAQLAQARSRLDRVADELAQQFPGITLPAEVPRQTPQALAGAEASPEAWRERILAHNHELGVARSAARRGRLMAQRLDAERLPDPTLGVKYASERDGQERIVGLHVSIPLPGEARAATARAGSAEADAAAAREALALAKVEAEARRTLSLARSAHVQWQRLADVAARMEDNARLLEKAWRLGEGQFSDLQQARRQAIETRLAATQAQLDANEARYRLLLDAHELWDMDEAGADGTPPQ</sequence>
<organism evidence="3 4">
    <name type="scientific">Sulfurisoma sediminicola</name>
    <dbReference type="NCBI Taxonomy" id="1381557"/>
    <lineage>
        <taxon>Bacteria</taxon>
        <taxon>Pseudomonadati</taxon>
        <taxon>Pseudomonadota</taxon>
        <taxon>Betaproteobacteria</taxon>
        <taxon>Nitrosomonadales</taxon>
        <taxon>Sterolibacteriaceae</taxon>
        <taxon>Sulfurisoma</taxon>
    </lineage>
</organism>
<dbReference type="SUPFAM" id="SSF56954">
    <property type="entry name" value="Outer membrane efflux proteins (OEP)"/>
    <property type="match status" value="1"/>
</dbReference>
<protein>
    <submittedName>
        <fullName evidence="3">Outer membrane protein TolC</fullName>
    </submittedName>
</protein>
<dbReference type="AlphaFoldDB" id="A0A497XQE9"/>
<evidence type="ECO:0000313" key="3">
    <source>
        <dbReference type="EMBL" id="RLJ68359.1"/>
    </source>
</evidence>
<dbReference type="Proteomes" id="UP000268908">
    <property type="component" value="Unassembled WGS sequence"/>
</dbReference>
<keyword evidence="2" id="KW-0732">Signal</keyword>